<sequence>MLYSVLTDEEMAALPSFHTTTVASSSWKRIAVFTRRRMMIVAAEDAHHRGGVVKRSSIDRSLERGLAEEEVAVGRHVVAAVGVEVEASGRGGSVGRCAEGGMEAEGARVVES</sequence>
<evidence type="ECO:0000256" key="1">
    <source>
        <dbReference type="SAM" id="MobiDB-lite"/>
    </source>
</evidence>
<proteinExistence type="predicted"/>
<comment type="caution">
    <text evidence="2">The sequence shown here is derived from an EMBL/GenBank/DDBJ whole genome shotgun (WGS) entry which is preliminary data.</text>
</comment>
<organism evidence="2 3">
    <name type="scientific">Zizania palustris</name>
    <name type="common">Northern wild rice</name>
    <dbReference type="NCBI Taxonomy" id="103762"/>
    <lineage>
        <taxon>Eukaryota</taxon>
        <taxon>Viridiplantae</taxon>
        <taxon>Streptophyta</taxon>
        <taxon>Embryophyta</taxon>
        <taxon>Tracheophyta</taxon>
        <taxon>Spermatophyta</taxon>
        <taxon>Magnoliopsida</taxon>
        <taxon>Liliopsida</taxon>
        <taxon>Poales</taxon>
        <taxon>Poaceae</taxon>
        <taxon>BOP clade</taxon>
        <taxon>Oryzoideae</taxon>
        <taxon>Oryzeae</taxon>
        <taxon>Zizaniinae</taxon>
        <taxon>Zizania</taxon>
    </lineage>
</organism>
<gene>
    <name evidence="2" type="ORF">GUJ93_ZPchr0001g30068</name>
</gene>
<dbReference type="Proteomes" id="UP000729402">
    <property type="component" value="Unassembled WGS sequence"/>
</dbReference>
<reference evidence="2" key="1">
    <citation type="journal article" date="2021" name="bioRxiv">
        <title>Whole Genome Assembly and Annotation of Northern Wild Rice, Zizania palustris L., Supports a Whole Genome Duplication in the Zizania Genus.</title>
        <authorList>
            <person name="Haas M."/>
            <person name="Kono T."/>
            <person name="Macchietto M."/>
            <person name="Millas R."/>
            <person name="McGilp L."/>
            <person name="Shao M."/>
            <person name="Duquette J."/>
            <person name="Hirsch C.N."/>
            <person name="Kimball J."/>
        </authorList>
    </citation>
    <scope>NUCLEOTIDE SEQUENCE</scope>
    <source>
        <tissue evidence="2">Fresh leaf tissue</tissue>
    </source>
</reference>
<reference evidence="2" key="2">
    <citation type="submission" date="2021-02" db="EMBL/GenBank/DDBJ databases">
        <authorList>
            <person name="Kimball J.A."/>
            <person name="Haas M.W."/>
            <person name="Macchietto M."/>
            <person name="Kono T."/>
            <person name="Duquette J."/>
            <person name="Shao M."/>
        </authorList>
    </citation>
    <scope>NUCLEOTIDE SEQUENCE</scope>
    <source>
        <tissue evidence="2">Fresh leaf tissue</tissue>
    </source>
</reference>
<protein>
    <submittedName>
        <fullName evidence="2">Uncharacterized protein</fullName>
    </submittedName>
</protein>
<dbReference type="OrthoDB" id="771105at2759"/>
<keyword evidence="3" id="KW-1185">Reference proteome</keyword>
<dbReference type="EMBL" id="JAAALK010000288">
    <property type="protein sequence ID" value="KAG8055972.1"/>
    <property type="molecule type" value="Genomic_DNA"/>
</dbReference>
<name>A0A8J5RWA4_ZIZPA</name>
<accession>A0A8J5RWA4</accession>
<feature type="region of interest" description="Disordered" evidence="1">
    <location>
        <begin position="92"/>
        <end position="112"/>
    </location>
</feature>
<dbReference type="AlphaFoldDB" id="A0A8J5RWA4"/>
<evidence type="ECO:0000313" key="2">
    <source>
        <dbReference type="EMBL" id="KAG8055972.1"/>
    </source>
</evidence>
<evidence type="ECO:0000313" key="3">
    <source>
        <dbReference type="Proteomes" id="UP000729402"/>
    </source>
</evidence>